<proteinExistence type="predicted"/>
<reference evidence="1" key="1">
    <citation type="journal article" date="2017" name="Science">
        <title>Giant viruses with an expanded complement of translation system components.</title>
        <authorList>
            <person name="Schulz F."/>
            <person name="Yutin N."/>
            <person name="Ivanova N.N."/>
            <person name="Ortega D.R."/>
            <person name="Lee T.K."/>
            <person name="Vierheilig J."/>
            <person name="Daims H."/>
            <person name="Horn M."/>
            <person name="Wagner M."/>
            <person name="Jensen G.J."/>
            <person name="Kyrpides N.C."/>
            <person name="Koonin E.V."/>
            <person name="Woyke T."/>
        </authorList>
    </citation>
    <scope>NUCLEOTIDE SEQUENCE</scope>
    <source>
        <strain evidence="1">KNV1</strain>
    </source>
</reference>
<gene>
    <name evidence="1" type="ORF">Klosneuvirus_4_144</name>
</gene>
<sequence>MVLIHTSNKKITKLKNITQTSKFKPTGLWYAPNKIWLDFAKEHLSDSFKKRTKYIYIVKPIYTTFTEKDSEKVLQIKDLETFDNFTIKYGKQNKTGYSNRILIDWQKVEKDYGGIEVIPFLKTRADFNYPNGRKLFNNFKLNKESSVFTWLNSWDIPSGCIWNANAVKEFYEV</sequence>
<protein>
    <submittedName>
        <fullName evidence="1">Uncharacterized protein</fullName>
    </submittedName>
</protein>
<evidence type="ECO:0000313" key="1">
    <source>
        <dbReference type="EMBL" id="ARF12329.1"/>
    </source>
</evidence>
<accession>A0A1V0SKQ4</accession>
<name>A0A1V0SKQ4_9VIRU</name>
<organism evidence="1">
    <name type="scientific">Klosneuvirus KNV1</name>
    <dbReference type="NCBI Taxonomy" id="1977640"/>
    <lineage>
        <taxon>Viruses</taxon>
        <taxon>Varidnaviria</taxon>
        <taxon>Bamfordvirae</taxon>
        <taxon>Nucleocytoviricota</taxon>
        <taxon>Megaviricetes</taxon>
        <taxon>Imitervirales</taxon>
        <taxon>Mimiviridae</taxon>
        <taxon>Klosneuvirinae</taxon>
        <taxon>Klosneuvirus</taxon>
    </lineage>
</organism>
<dbReference type="EMBL" id="KY684111">
    <property type="protein sequence ID" value="ARF12329.1"/>
    <property type="molecule type" value="Genomic_DNA"/>
</dbReference>